<accession>A0A6J4N510</accession>
<gene>
    <name evidence="1" type="ORF">AVDCRST_MAG06-352</name>
</gene>
<proteinExistence type="predicted"/>
<protein>
    <submittedName>
        <fullName evidence="1">Uncharacterized protein</fullName>
    </submittedName>
</protein>
<dbReference type="Gene3D" id="3.40.50.1820">
    <property type="entry name" value="alpha/beta hydrolase"/>
    <property type="match status" value="1"/>
</dbReference>
<reference evidence="1" key="1">
    <citation type="submission" date="2020-02" db="EMBL/GenBank/DDBJ databases">
        <authorList>
            <person name="Meier V. D."/>
        </authorList>
    </citation>
    <scope>NUCLEOTIDE SEQUENCE</scope>
    <source>
        <strain evidence="1">AVDCRST_MAG06</strain>
    </source>
</reference>
<dbReference type="SUPFAM" id="SSF53474">
    <property type="entry name" value="alpha/beta-Hydrolases"/>
    <property type="match status" value="1"/>
</dbReference>
<name>A0A6J4N510_9ACTN</name>
<dbReference type="AlphaFoldDB" id="A0A6J4N510"/>
<sequence length="478" mass="48265">MTGEVPITVTGGAGGVAASYDDLATLGLLYGLLGGELIEAAWRDSLEAADGDLVLSAVLSPTTFAEAEAEILAATYGPHGLVSRAVLVEAQSFAFAAVVDLYRAADALQRAAYESLSYGLGLSLGLQVVPLTLTSGLALLVVRQADPVLAAGLDHDVVAFLEAHPEVVQTLANGAGGLLDGLGSLPVSGTLLRALGVEGPHLSTGSAAADLGELLFGDRAGVAVPVHHEHPYAAPVRLEDLVGDLAATAEGGDGAITVQRLVGADGDDRWVVHLPGTDTFADDGRVRDMGSNLELMAGDDTAYGQGIEQAMGAAGVGPADPVLMVGHSQGGMQAAALAGDPDFPYRVTHLVTAGAPVATSDLPDHVSALSLENSADLVPALDGEPNRDRASHTTVRADLRTGSLGAGGGNHGLALYAAVAGAADASEDPSVRAAISGMRDAGFWGATATQTFAFRIDVAVEPGRSNIGGYPRVIDNAA</sequence>
<evidence type="ECO:0000313" key="1">
    <source>
        <dbReference type="EMBL" id="CAA9374412.1"/>
    </source>
</evidence>
<dbReference type="RefSeq" id="WP_295656431.1">
    <property type="nucleotide sequence ID" value="NZ_CADCUP010000029.1"/>
</dbReference>
<dbReference type="InterPro" id="IPR029058">
    <property type="entry name" value="AB_hydrolase_fold"/>
</dbReference>
<dbReference type="EMBL" id="CADCUP010000029">
    <property type="protein sequence ID" value="CAA9374412.1"/>
    <property type="molecule type" value="Genomic_DNA"/>
</dbReference>
<organism evidence="1">
    <name type="scientific">uncultured Nocardioides sp</name>
    <dbReference type="NCBI Taxonomy" id="198441"/>
    <lineage>
        <taxon>Bacteria</taxon>
        <taxon>Bacillati</taxon>
        <taxon>Actinomycetota</taxon>
        <taxon>Actinomycetes</taxon>
        <taxon>Propionibacteriales</taxon>
        <taxon>Nocardioidaceae</taxon>
        <taxon>Nocardioides</taxon>
        <taxon>environmental samples</taxon>
    </lineage>
</organism>